<keyword evidence="1" id="KW-0479">Metal-binding</keyword>
<dbReference type="SUPFAM" id="SSF51556">
    <property type="entry name" value="Metallo-dependent hydrolases"/>
    <property type="match status" value="1"/>
</dbReference>
<evidence type="ECO:0000256" key="2">
    <source>
        <dbReference type="ARBA" id="ARBA00022801"/>
    </source>
</evidence>
<dbReference type="PIRSF" id="PIRSF016839">
    <property type="entry name" value="PhP"/>
    <property type="match status" value="1"/>
</dbReference>
<evidence type="ECO:0000313" key="6">
    <source>
        <dbReference type="Proteomes" id="UP000721954"/>
    </source>
</evidence>
<evidence type="ECO:0000313" key="5">
    <source>
        <dbReference type="EMBL" id="MBO8201837.1"/>
    </source>
</evidence>
<keyword evidence="6" id="KW-1185">Reference proteome</keyword>
<accession>A0ABS3Y2E9</accession>
<evidence type="ECO:0000256" key="3">
    <source>
        <dbReference type="PROSITE-ProRule" id="PRU00679"/>
    </source>
</evidence>
<dbReference type="PANTHER" id="PTHR10819:SF3">
    <property type="entry name" value="PHOSPHOTRIESTERASE-RELATED PROTEIN"/>
    <property type="match status" value="1"/>
</dbReference>
<dbReference type="RefSeq" id="WP_209213439.1">
    <property type="nucleotide sequence ID" value="NZ_JAFFZM010000018.1"/>
</dbReference>
<feature type="modified residue" description="N6-carboxylysine" evidence="3">
    <location>
        <position position="160"/>
    </location>
</feature>
<keyword evidence="2" id="KW-0378">Hydrolase</keyword>
<protein>
    <submittedName>
        <fullName evidence="5">Phosphotriesterase</fullName>
    </submittedName>
</protein>
<reference evidence="5 6" key="1">
    <citation type="submission" date="2021-02" db="EMBL/GenBank/DDBJ databases">
        <title>Streptomyces spirodelae sp. nov., isolated from duckweed.</title>
        <authorList>
            <person name="Saimee Y."/>
            <person name="Duangmal K."/>
        </authorList>
    </citation>
    <scope>NUCLEOTIDE SEQUENCE [LARGE SCALE GENOMIC DNA]</scope>
    <source>
        <strain evidence="5 6">DSM 42105</strain>
    </source>
</reference>
<dbReference type="InterPro" id="IPR001559">
    <property type="entry name" value="Phosphotriesterase"/>
</dbReference>
<feature type="region of interest" description="Disordered" evidence="4">
    <location>
        <begin position="1"/>
        <end position="30"/>
    </location>
</feature>
<dbReference type="GeneID" id="96262191"/>
<dbReference type="EMBL" id="JAFFZM010000018">
    <property type="protein sequence ID" value="MBO8201837.1"/>
    <property type="molecule type" value="Genomic_DNA"/>
</dbReference>
<dbReference type="InterPro" id="IPR032466">
    <property type="entry name" value="Metal_Hydrolase"/>
</dbReference>
<evidence type="ECO:0000256" key="1">
    <source>
        <dbReference type="ARBA" id="ARBA00022723"/>
    </source>
</evidence>
<dbReference type="Gene3D" id="3.20.20.140">
    <property type="entry name" value="Metal-dependent hydrolases"/>
    <property type="match status" value="1"/>
</dbReference>
<organism evidence="5 6">
    <name type="scientific">Streptomyces smyrnaeus</name>
    <dbReference type="NCBI Taxonomy" id="1387713"/>
    <lineage>
        <taxon>Bacteria</taxon>
        <taxon>Bacillati</taxon>
        <taxon>Actinomycetota</taxon>
        <taxon>Actinomycetes</taxon>
        <taxon>Kitasatosporales</taxon>
        <taxon>Streptomycetaceae</taxon>
        <taxon>Streptomyces</taxon>
    </lineage>
</organism>
<dbReference type="Proteomes" id="UP000721954">
    <property type="component" value="Unassembled WGS sequence"/>
</dbReference>
<evidence type="ECO:0000256" key="4">
    <source>
        <dbReference type="SAM" id="MobiDB-lite"/>
    </source>
</evidence>
<dbReference type="PROSITE" id="PS51347">
    <property type="entry name" value="PHOSPHOTRIESTERASE_2"/>
    <property type="match status" value="1"/>
</dbReference>
<sequence>MTRDGGRAVRASHQGTRISTPSAAAPPTRSAAVRTVEGDLPGSELGVCDAHDHLFLRSPRLPGQELSDAEAAEQQLRAFAEHGGSSLVQWTPYGMGRRSGALVELARRTGVRLVAATGLHQAQHYTEELPSDPAELFVEELTRGVRGGVCGEPPRAGLIKVAGDFHGLGPYARRTMAAAAEAHHATGAPIAVHLELGTGATDVLELLCEQGEVPPSSVLLGHLGRCPDVRMQREAARSGAWLVFDGPSRTHHATDWRLFDSLSRLLEQGYGDRLLLGGDTVTATARAETGVPYITRVLRPRVARELGEAAARQLFVDNPARAFAVHWKS</sequence>
<gene>
    <name evidence="5" type="ORF">JW613_26570</name>
</gene>
<dbReference type="Pfam" id="PF02126">
    <property type="entry name" value="PTE"/>
    <property type="match status" value="1"/>
</dbReference>
<comment type="similarity">
    <text evidence="3">Belongs to the metallo-dependent hydrolases superfamily. Phosphotriesterase family.</text>
</comment>
<name>A0ABS3Y2E9_9ACTN</name>
<feature type="compositionally biased region" description="Low complexity" evidence="4">
    <location>
        <begin position="16"/>
        <end position="30"/>
    </location>
</feature>
<dbReference type="PANTHER" id="PTHR10819">
    <property type="entry name" value="PHOSPHOTRIESTERASE-RELATED"/>
    <property type="match status" value="1"/>
</dbReference>
<proteinExistence type="inferred from homology"/>
<comment type="caution">
    <text evidence="5">The sequence shown here is derived from an EMBL/GenBank/DDBJ whole genome shotgun (WGS) entry which is preliminary data.</text>
</comment>